<organism evidence="2 3">
    <name type="scientific">Effrenium voratum</name>
    <dbReference type="NCBI Taxonomy" id="2562239"/>
    <lineage>
        <taxon>Eukaryota</taxon>
        <taxon>Sar</taxon>
        <taxon>Alveolata</taxon>
        <taxon>Dinophyceae</taxon>
        <taxon>Suessiales</taxon>
        <taxon>Symbiodiniaceae</taxon>
        <taxon>Effrenium</taxon>
    </lineage>
</organism>
<sequence>MASFVAALAPAPVRATNLVQANSARATPLRSSPRRPPSSLPAVVAGGMAACKALAARGSARGLSGRGAAAGGSAPPEAFPPAVIIGGGRLGEAFATMGLGQDIIVRRGDAFPVDAPKGPVYVCTRNDVLKDIIASVPEDRHEDLVFVQNGALMPFLDKELRPGLPITILLVYFAVAKKGEAPLDGKTDTDPEGLTAVNAGGKWAREVNWRLTSSDLACRILRKPHFTQAYWEKNLWIAAYMLVGSLHSCTVGEVESKHRAEVDEMITQLATAVSATQPEVRWEQLLLCDRLAAYARSVAHFPTAVKEFEWRNGAFYDMTLQAEAAGRPDPCPKHTDGLRTVGALPAD</sequence>
<comment type="caution">
    <text evidence="2">The sequence shown here is derived from an EMBL/GenBank/DDBJ whole genome shotgun (WGS) entry which is preliminary data.</text>
</comment>
<dbReference type="AlphaFoldDB" id="A0AA36J4I9"/>
<name>A0AA36J4I9_9DINO</name>
<feature type="region of interest" description="Disordered" evidence="1">
    <location>
        <begin position="327"/>
        <end position="347"/>
    </location>
</feature>
<dbReference type="EMBL" id="CAUJNA010003338">
    <property type="protein sequence ID" value="CAJ1399475.1"/>
    <property type="molecule type" value="Genomic_DNA"/>
</dbReference>
<proteinExistence type="predicted"/>
<evidence type="ECO:0000256" key="1">
    <source>
        <dbReference type="SAM" id="MobiDB-lite"/>
    </source>
</evidence>
<protein>
    <submittedName>
        <fullName evidence="2">Uncharacterized protein</fullName>
    </submittedName>
</protein>
<dbReference type="Proteomes" id="UP001178507">
    <property type="component" value="Unassembled WGS sequence"/>
</dbReference>
<dbReference type="PANTHER" id="PTHR34044">
    <property type="entry name" value="NUCLEAR PROTEIN"/>
    <property type="match status" value="1"/>
</dbReference>
<dbReference type="PANTHER" id="PTHR34044:SF1">
    <property type="entry name" value="NUCLEAR PROTEIN"/>
    <property type="match status" value="1"/>
</dbReference>
<reference evidence="2" key="1">
    <citation type="submission" date="2023-08" db="EMBL/GenBank/DDBJ databases">
        <authorList>
            <person name="Chen Y."/>
            <person name="Shah S."/>
            <person name="Dougan E. K."/>
            <person name="Thang M."/>
            <person name="Chan C."/>
        </authorList>
    </citation>
    <scope>NUCLEOTIDE SEQUENCE</scope>
</reference>
<gene>
    <name evidence="2" type="ORF">EVOR1521_LOCUS23000</name>
</gene>
<evidence type="ECO:0000313" key="2">
    <source>
        <dbReference type="EMBL" id="CAJ1399475.1"/>
    </source>
</evidence>
<keyword evidence="3" id="KW-1185">Reference proteome</keyword>
<accession>A0AA36J4I9</accession>
<evidence type="ECO:0000313" key="3">
    <source>
        <dbReference type="Proteomes" id="UP001178507"/>
    </source>
</evidence>